<organism evidence="2 3">
    <name type="scientific">Halocaridina rubra</name>
    <name type="common">Hawaiian red shrimp</name>
    <dbReference type="NCBI Taxonomy" id="373956"/>
    <lineage>
        <taxon>Eukaryota</taxon>
        <taxon>Metazoa</taxon>
        <taxon>Ecdysozoa</taxon>
        <taxon>Arthropoda</taxon>
        <taxon>Crustacea</taxon>
        <taxon>Multicrustacea</taxon>
        <taxon>Malacostraca</taxon>
        <taxon>Eumalacostraca</taxon>
        <taxon>Eucarida</taxon>
        <taxon>Decapoda</taxon>
        <taxon>Pleocyemata</taxon>
        <taxon>Caridea</taxon>
        <taxon>Atyoidea</taxon>
        <taxon>Atyidae</taxon>
        <taxon>Halocaridina</taxon>
    </lineage>
</organism>
<evidence type="ECO:0000313" key="3">
    <source>
        <dbReference type="Proteomes" id="UP001381693"/>
    </source>
</evidence>
<accession>A0AAN8XDL9</accession>
<dbReference type="AlphaFoldDB" id="A0AAN8XDL9"/>
<dbReference type="SUPFAM" id="SSF52833">
    <property type="entry name" value="Thioredoxin-like"/>
    <property type="match status" value="1"/>
</dbReference>
<dbReference type="SFLD" id="SFLDS00019">
    <property type="entry name" value="Glutathione_Transferase_(cytos"/>
    <property type="match status" value="1"/>
</dbReference>
<evidence type="ECO:0000313" key="2">
    <source>
        <dbReference type="EMBL" id="KAK7077294.1"/>
    </source>
</evidence>
<sequence>MIAITQINLSNPWIARGCVLSAGLLMAFLAKETAEWWKKKKLRREWNSVGKDVVILHQFIRGKYCLNLSPYALKVETFLRLANIKYVVDSDSPYGPKGKCPWITLNGEDLGDSEIIIRRLVQDFKVELNNHLDNRRKAELEAVRIMADEYVFWCVITWRYWLDGCVTFLQTHSFPTLLNPIFPFFMTRAIRDKAVMHGFGVHTPDEIYEFSKTACKTLSKILGKSLFVFRG</sequence>
<reference evidence="2 3" key="1">
    <citation type="submission" date="2023-11" db="EMBL/GenBank/DDBJ databases">
        <title>Halocaridina rubra genome assembly.</title>
        <authorList>
            <person name="Smith C."/>
        </authorList>
    </citation>
    <scope>NUCLEOTIDE SEQUENCE [LARGE SCALE GENOMIC DNA]</scope>
    <source>
        <strain evidence="2">EP-1</strain>
        <tissue evidence="2">Whole</tissue>
    </source>
</reference>
<dbReference type="Pfam" id="PF17172">
    <property type="entry name" value="GST_N_4"/>
    <property type="match status" value="1"/>
</dbReference>
<dbReference type="SFLD" id="SFLDG01180">
    <property type="entry name" value="SUF1"/>
    <property type="match status" value="1"/>
</dbReference>
<dbReference type="InterPro" id="IPR036249">
    <property type="entry name" value="Thioredoxin-like_sf"/>
</dbReference>
<gene>
    <name evidence="2" type="ORF">SK128_014232</name>
</gene>
<proteinExistence type="predicted"/>
<dbReference type="Proteomes" id="UP001381693">
    <property type="component" value="Unassembled WGS sequence"/>
</dbReference>
<comment type="caution">
    <text evidence="2">The sequence shown here is derived from an EMBL/GenBank/DDBJ whole genome shotgun (WGS) entry which is preliminary data.</text>
</comment>
<dbReference type="PANTHER" id="PTHR12289">
    <property type="entry name" value="METAXIN RELATED"/>
    <property type="match status" value="1"/>
</dbReference>
<dbReference type="PANTHER" id="PTHR12289:SF41">
    <property type="entry name" value="FAILED AXON CONNECTIONS-RELATED"/>
    <property type="match status" value="1"/>
</dbReference>
<dbReference type="GO" id="GO:0005737">
    <property type="term" value="C:cytoplasm"/>
    <property type="evidence" value="ECO:0007669"/>
    <property type="project" value="TreeGrafter"/>
</dbReference>
<dbReference type="EMBL" id="JAXCGZ010009443">
    <property type="protein sequence ID" value="KAK7077294.1"/>
    <property type="molecule type" value="Genomic_DNA"/>
</dbReference>
<dbReference type="InterPro" id="IPR012336">
    <property type="entry name" value="Thioredoxin-like_fold"/>
</dbReference>
<protein>
    <recommendedName>
        <fullName evidence="1">Thioredoxin-like fold domain-containing protein</fullName>
    </recommendedName>
</protein>
<evidence type="ECO:0000259" key="1">
    <source>
        <dbReference type="Pfam" id="PF17172"/>
    </source>
</evidence>
<feature type="domain" description="Thioredoxin-like fold" evidence="1">
    <location>
        <begin position="70"/>
        <end position="160"/>
    </location>
</feature>
<name>A0AAN8XDL9_HALRR</name>
<dbReference type="InterPro" id="IPR040079">
    <property type="entry name" value="Glutathione_S-Trfase"/>
</dbReference>
<dbReference type="InterPro" id="IPR050931">
    <property type="entry name" value="Mito_Protein_Transport_Metaxin"/>
</dbReference>
<keyword evidence="3" id="KW-1185">Reference proteome</keyword>